<feature type="compositionally biased region" description="Basic and acidic residues" evidence="1">
    <location>
        <begin position="146"/>
        <end position="155"/>
    </location>
</feature>
<dbReference type="InterPro" id="IPR007709">
    <property type="entry name" value="N-FG_amidohydro"/>
</dbReference>
<protein>
    <submittedName>
        <fullName evidence="2">N-formylglutamate amidohydrolase</fullName>
    </submittedName>
</protein>
<keyword evidence="3" id="KW-1185">Reference proteome</keyword>
<organism evidence="2 3">
    <name type="scientific">Pontibacter ummariensis</name>
    <dbReference type="NCBI Taxonomy" id="1610492"/>
    <lineage>
        <taxon>Bacteria</taxon>
        <taxon>Pseudomonadati</taxon>
        <taxon>Bacteroidota</taxon>
        <taxon>Cytophagia</taxon>
        <taxon>Cytophagales</taxon>
        <taxon>Hymenobacteraceae</taxon>
        <taxon>Pontibacter</taxon>
    </lineage>
</organism>
<name>A0A239CGL0_9BACT</name>
<evidence type="ECO:0000313" key="3">
    <source>
        <dbReference type="Proteomes" id="UP000198432"/>
    </source>
</evidence>
<dbReference type="GO" id="GO:0016787">
    <property type="term" value="F:hydrolase activity"/>
    <property type="evidence" value="ECO:0007669"/>
    <property type="project" value="UniProtKB-KW"/>
</dbReference>
<dbReference type="Pfam" id="PF05013">
    <property type="entry name" value="FGase"/>
    <property type="match status" value="1"/>
</dbReference>
<dbReference type="EMBL" id="FZOQ01000003">
    <property type="protein sequence ID" value="SNS19345.1"/>
    <property type="molecule type" value="Genomic_DNA"/>
</dbReference>
<gene>
    <name evidence="2" type="ORF">SAMN06296052_10352</name>
</gene>
<proteinExistence type="predicted"/>
<reference evidence="3" key="1">
    <citation type="submission" date="2017-06" db="EMBL/GenBank/DDBJ databases">
        <authorList>
            <person name="Varghese N."/>
            <person name="Submissions S."/>
        </authorList>
    </citation>
    <scope>NUCLEOTIDE SEQUENCE [LARGE SCALE GENOMIC DNA]</scope>
    <source>
        <strain evidence="3">NKM1</strain>
    </source>
</reference>
<accession>A0A239CGL0</accession>
<dbReference type="AlphaFoldDB" id="A0A239CGL0"/>
<dbReference type="Proteomes" id="UP000198432">
    <property type="component" value="Unassembled WGS sequence"/>
</dbReference>
<feature type="region of interest" description="Disordered" evidence="1">
    <location>
        <begin position="146"/>
        <end position="166"/>
    </location>
</feature>
<keyword evidence="2" id="KW-0378">Hydrolase</keyword>
<dbReference type="SUPFAM" id="SSF53187">
    <property type="entry name" value="Zn-dependent exopeptidases"/>
    <property type="match status" value="1"/>
</dbReference>
<dbReference type="OrthoDB" id="9785840at2"/>
<dbReference type="RefSeq" id="WP_089318180.1">
    <property type="nucleotide sequence ID" value="NZ_FZOQ01000003.1"/>
</dbReference>
<sequence length="268" mass="31226">MTQTKIDTLYYTLTRGDSPLVAAAIHNGHEVRHDLKDLFYLTPDERLRQENPYTGRWANLTDNQIIAYYSRFELDLNRPPEKAVYRKPEDAWGLQVWKEELPEEMVEESVGRYERFYKDVKQMLTKLVKDHGCLIVYDLHTYNHKPEGPEGKAADPDENPEVNIGTSNMNREKWAPVVEALTHSLSSYNYRGRHLDVRENVKFKGGHFVHWIHDLFGDDVCAMSISFKKFFMDEWTGEPDEIQVHEIKAALEQTTKPVLKALTEVCQV</sequence>
<dbReference type="Gene3D" id="3.40.630.40">
    <property type="entry name" value="Zn-dependent exopeptidases"/>
    <property type="match status" value="1"/>
</dbReference>
<evidence type="ECO:0000313" key="2">
    <source>
        <dbReference type="EMBL" id="SNS19345.1"/>
    </source>
</evidence>
<evidence type="ECO:0000256" key="1">
    <source>
        <dbReference type="SAM" id="MobiDB-lite"/>
    </source>
</evidence>